<comment type="similarity">
    <text evidence="2">Belongs to the BCCT transporter (TC 2.A.15) family.</text>
</comment>
<feature type="transmembrane region" description="Helical" evidence="8">
    <location>
        <begin position="344"/>
        <end position="368"/>
    </location>
</feature>
<dbReference type="InterPro" id="IPR000060">
    <property type="entry name" value="BCCT_transptr"/>
</dbReference>
<organism evidence="9 10">
    <name type="scientific">Orrella marina</name>
    <dbReference type="NCBI Taxonomy" id="2163011"/>
    <lineage>
        <taxon>Bacteria</taxon>
        <taxon>Pseudomonadati</taxon>
        <taxon>Pseudomonadota</taxon>
        <taxon>Betaproteobacteria</taxon>
        <taxon>Burkholderiales</taxon>
        <taxon>Alcaligenaceae</taxon>
        <taxon>Orrella</taxon>
    </lineage>
</organism>
<dbReference type="KEGG" id="boz:DBV39_17370"/>
<sequence>MNSAYKQPVFVLSVLIITVLVLIGAVAPKQFGDVAQSGLDWATTRFGWFFLMSVFGFVVVLVYLAFSKYGETKLGPPDSVPEFSYYSWIAMLLAAGFGIGLVFYGVAESMMHFVTPPHGMAEPGTDRAAELALQYSFFNWGVSQWAAFSVVGLIIGFFQFRKGKPGLVSVVMDPLTRKSRFRHQINGALDIFAVVATVMGVATSLGLGVLQVNGGLEYLYGIPEGFVWQAIILGVMFTAYMLSAASGLDKGIKILSTINLTVALALMVFVLMFGPTLAILNYFTQALGNYLQHFIFMSLQTNAPGDTSWGAGWTIFYWAWVIAWSPFVGTFVARISYGRTVREFVLGVLVVPPLLACVWMGVFGGAALHFDLVQGANIAEAVQSNITTSLFRFFELYPMSEFLSILGMILVFIFLITSADSASYIVAQLTDRGNPAPPLAKRLAWGVLIAAICLTLIATGGLQALQAAAILAALPFVLILYAMVWMLFRELAEDRKAQLEMLYQANDQTPVGASLEEARQLTEDDELGASATGSSNQ</sequence>
<feature type="transmembrane region" description="Helical" evidence="8">
    <location>
        <begin position="315"/>
        <end position="337"/>
    </location>
</feature>
<evidence type="ECO:0000256" key="7">
    <source>
        <dbReference type="ARBA" id="ARBA00023136"/>
    </source>
</evidence>
<evidence type="ECO:0000313" key="9">
    <source>
        <dbReference type="EMBL" id="AWB35214.1"/>
    </source>
</evidence>
<accession>A0A2R4XN68</accession>
<dbReference type="PANTHER" id="PTHR30047">
    <property type="entry name" value="HIGH-AFFINITY CHOLINE TRANSPORT PROTEIN-RELATED"/>
    <property type="match status" value="1"/>
</dbReference>
<keyword evidence="5 8" id="KW-0812">Transmembrane</keyword>
<keyword evidence="4" id="KW-1003">Cell membrane</keyword>
<feature type="transmembrane region" description="Helical" evidence="8">
    <location>
        <begin position="227"/>
        <end position="248"/>
    </location>
</feature>
<name>A0A2R4XN68_9BURK</name>
<feature type="transmembrane region" description="Helical" evidence="8">
    <location>
        <begin position="260"/>
        <end position="283"/>
    </location>
</feature>
<dbReference type="PANTHER" id="PTHR30047:SF7">
    <property type="entry name" value="HIGH-AFFINITY CHOLINE TRANSPORT PROTEIN"/>
    <property type="match status" value="1"/>
</dbReference>
<keyword evidence="7 8" id="KW-0472">Membrane</keyword>
<feature type="transmembrane region" description="Helical" evidence="8">
    <location>
        <begin position="86"/>
        <end position="107"/>
    </location>
</feature>
<feature type="transmembrane region" description="Helical" evidence="8">
    <location>
        <begin position="402"/>
        <end position="427"/>
    </location>
</feature>
<feature type="transmembrane region" description="Helical" evidence="8">
    <location>
        <begin position="439"/>
        <end position="458"/>
    </location>
</feature>
<evidence type="ECO:0000256" key="8">
    <source>
        <dbReference type="SAM" id="Phobius"/>
    </source>
</evidence>
<dbReference type="EMBL" id="CP028901">
    <property type="protein sequence ID" value="AWB35214.1"/>
    <property type="molecule type" value="Genomic_DNA"/>
</dbReference>
<evidence type="ECO:0000256" key="5">
    <source>
        <dbReference type="ARBA" id="ARBA00022692"/>
    </source>
</evidence>
<reference evidence="9 10" key="1">
    <citation type="submission" date="2018-04" db="EMBL/GenBank/DDBJ databases">
        <title>Bordetella sp. HZ20 isolated from seawater.</title>
        <authorList>
            <person name="Sun C."/>
        </authorList>
    </citation>
    <scope>NUCLEOTIDE SEQUENCE [LARGE SCALE GENOMIC DNA]</scope>
    <source>
        <strain evidence="9 10">HZ20</strain>
    </source>
</reference>
<comment type="subcellular location">
    <subcellularLocation>
        <location evidence="1">Cell membrane</location>
        <topology evidence="1">Multi-pass membrane protein</topology>
    </subcellularLocation>
</comment>
<feature type="transmembrane region" description="Helical" evidence="8">
    <location>
        <begin position="47"/>
        <end position="66"/>
    </location>
</feature>
<keyword evidence="10" id="KW-1185">Reference proteome</keyword>
<evidence type="ECO:0000256" key="2">
    <source>
        <dbReference type="ARBA" id="ARBA00005658"/>
    </source>
</evidence>
<dbReference type="Pfam" id="PF02028">
    <property type="entry name" value="BCCT"/>
    <property type="match status" value="1"/>
</dbReference>
<dbReference type="GO" id="GO:0022857">
    <property type="term" value="F:transmembrane transporter activity"/>
    <property type="evidence" value="ECO:0007669"/>
    <property type="project" value="InterPro"/>
</dbReference>
<dbReference type="GO" id="GO:0005886">
    <property type="term" value="C:plasma membrane"/>
    <property type="evidence" value="ECO:0007669"/>
    <property type="project" value="UniProtKB-SubCell"/>
</dbReference>
<gene>
    <name evidence="9" type="ORF">DBV39_17370</name>
</gene>
<proteinExistence type="inferred from homology"/>
<evidence type="ECO:0000256" key="3">
    <source>
        <dbReference type="ARBA" id="ARBA00022448"/>
    </source>
</evidence>
<evidence type="ECO:0000256" key="1">
    <source>
        <dbReference type="ARBA" id="ARBA00004651"/>
    </source>
</evidence>
<evidence type="ECO:0000256" key="6">
    <source>
        <dbReference type="ARBA" id="ARBA00022989"/>
    </source>
</evidence>
<evidence type="ECO:0000313" key="10">
    <source>
        <dbReference type="Proteomes" id="UP000244571"/>
    </source>
</evidence>
<feature type="transmembrane region" description="Helical" evidence="8">
    <location>
        <begin position="137"/>
        <end position="158"/>
    </location>
</feature>
<protein>
    <submittedName>
        <fullName evidence="9">Glycine/betaine ABC transporter permease</fullName>
    </submittedName>
</protein>
<dbReference type="OrthoDB" id="9775735at2"/>
<feature type="transmembrane region" description="Helical" evidence="8">
    <location>
        <begin position="464"/>
        <end position="488"/>
    </location>
</feature>
<evidence type="ECO:0000256" key="4">
    <source>
        <dbReference type="ARBA" id="ARBA00022475"/>
    </source>
</evidence>
<keyword evidence="6 8" id="KW-1133">Transmembrane helix</keyword>
<dbReference type="AlphaFoldDB" id="A0A2R4XN68"/>
<keyword evidence="3" id="KW-0813">Transport</keyword>
<dbReference type="RefSeq" id="WP_108622624.1">
    <property type="nucleotide sequence ID" value="NZ_CP028901.1"/>
</dbReference>
<feature type="transmembrane region" description="Helical" evidence="8">
    <location>
        <begin position="187"/>
        <end position="207"/>
    </location>
</feature>
<feature type="transmembrane region" description="Helical" evidence="8">
    <location>
        <begin position="9"/>
        <end position="27"/>
    </location>
</feature>
<dbReference type="Proteomes" id="UP000244571">
    <property type="component" value="Chromosome"/>
</dbReference>
<dbReference type="NCBIfam" id="TIGR00842">
    <property type="entry name" value="bcct"/>
    <property type="match status" value="1"/>
</dbReference>